<dbReference type="SUPFAM" id="SSF144059">
    <property type="entry name" value="ImpE-like"/>
    <property type="match status" value="1"/>
</dbReference>
<dbReference type="EMBL" id="JACVXA010000052">
    <property type="protein sequence ID" value="MBE3639608.1"/>
    <property type="molecule type" value="Genomic_DNA"/>
</dbReference>
<evidence type="ECO:0000313" key="1">
    <source>
        <dbReference type="EMBL" id="MBE3639608.1"/>
    </source>
</evidence>
<dbReference type="Gene3D" id="1.25.40.10">
    <property type="entry name" value="Tetratricopeptide repeat domain"/>
    <property type="match status" value="1"/>
</dbReference>
<organism evidence="1 2">
    <name type="scientific">Mangrovicoccus algicola</name>
    <dbReference type="NCBI Taxonomy" id="2771008"/>
    <lineage>
        <taxon>Bacteria</taxon>
        <taxon>Pseudomonadati</taxon>
        <taxon>Pseudomonadota</taxon>
        <taxon>Alphaproteobacteria</taxon>
        <taxon>Rhodobacterales</taxon>
        <taxon>Paracoccaceae</taxon>
        <taxon>Mangrovicoccus</taxon>
    </lineage>
</organism>
<gene>
    <name evidence="1" type="ORF">ICN82_15515</name>
</gene>
<name>A0A8J6Z0Z0_9RHOB</name>
<dbReference type="Proteomes" id="UP000609121">
    <property type="component" value="Unassembled WGS sequence"/>
</dbReference>
<dbReference type="InterPro" id="IPR009211">
    <property type="entry name" value="TagJ"/>
</dbReference>
<comment type="caution">
    <text evidence="1">The sequence shown here is derived from an EMBL/GenBank/DDBJ whole genome shotgun (WGS) entry which is preliminary data.</text>
</comment>
<accession>A0A8J6Z0Z0</accession>
<reference evidence="1" key="1">
    <citation type="submission" date="2020-09" db="EMBL/GenBank/DDBJ databases">
        <title>A novel bacterium of genus Mangrovicoccus, isolated from South China Sea.</title>
        <authorList>
            <person name="Huang H."/>
            <person name="Mo K."/>
            <person name="Hu Y."/>
        </authorList>
    </citation>
    <scope>NUCLEOTIDE SEQUENCE</scope>
    <source>
        <strain evidence="1">HB182678</strain>
    </source>
</reference>
<dbReference type="AlphaFoldDB" id="A0A8J6Z0Z0"/>
<proteinExistence type="predicted"/>
<keyword evidence="2" id="KW-1185">Reference proteome</keyword>
<sequence length="271" mass="28513">MTTALADAETLVRNGDLGAGLTALQAAIRAAPADARLRIFLFQLLCLTGDWSRALAQARLAAQMDAAALPMAQAYREAILCEVFREKVFAGEKQPLVLGAPGGWIATLIEALRPLAAGDAAAAAALRDTAFAAAPASPGRLNGAPFAWIADADSRLGPVLEAVVNGKYYWLPFAAIRRIAAEPPADLRDAVWMPCQITLEAGGDCPAFLPARYPGTAAAGSDAERLARATRWQEAGDGTWTGTGQRMLATDTGEFPLLELRLLEIGEAADE</sequence>
<dbReference type="PIRSF" id="PIRSF029288">
    <property type="entry name" value="SciE_ImpE"/>
    <property type="match status" value="1"/>
</dbReference>
<evidence type="ECO:0000313" key="2">
    <source>
        <dbReference type="Proteomes" id="UP000609121"/>
    </source>
</evidence>
<dbReference type="Pfam" id="PF07024">
    <property type="entry name" value="ImpE"/>
    <property type="match status" value="1"/>
</dbReference>
<protein>
    <submittedName>
        <fullName evidence="1">Virulence protein SciE type</fullName>
    </submittedName>
</protein>
<dbReference type="RefSeq" id="WP_193184439.1">
    <property type="nucleotide sequence ID" value="NZ_JACVXA010000052.1"/>
</dbReference>
<dbReference type="InterPro" id="IPR011990">
    <property type="entry name" value="TPR-like_helical_dom_sf"/>
</dbReference>